<dbReference type="AlphaFoldDB" id="A0A8H3LZ13"/>
<gene>
    <name evidence="3" type="ORF">RCL2_002158300</name>
</gene>
<proteinExistence type="predicted"/>
<dbReference type="Pfam" id="PF25431">
    <property type="entry name" value="zf-C17orf113"/>
    <property type="match status" value="1"/>
</dbReference>
<accession>A0A8H3LZ13</accession>
<dbReference type="OrthoDB" id="2409757at2759"/>
<feature type="domain" description="HAT C-terminal dimerisation" evidence="1">
    <location>
        <begin position="457"/>
        <end position="529"/>
    </location>
</feature>
<dbReference type="EMBL" id="BLAL01000239">
    <property type="protein sequence ID" value="GES94885.1"/>
    <property type="molecule type" value="Genomic_DNA"/>
</dbReference>
<reference evidence="3" key="1">
    <citation type="submission" date="2019-10" db="EMBL/GenBank/DDBJ databases">
        <title>Conservation and host-specific expression of non-tandemly repeated heterogenous ribosome RNA gene in arbuscular mycorrhizal fungi.</title>
        <authorList>
            <person name="Maeda T."/>
            <person name="Kobayashi Y."/>
            <person name="Nakagawa T."/>
            <person name="Ezawa T."/>
            <person name="Yamaguchi K."/>
            <person name="Bino T."/>
            <person name="Nishimoto Y."/>
            <person name="Shigenobu S."/>
            <person name="Kawaguchi M."/>
        </authorList>
    </citation>
    <scope>NUCLEOTIDE SEQUENCE</scope>
    <source>
        <strain evidence="3">HR1</strain>
    </source>
</reference>
<dbReference type="PANTHER" id="PTHR46880:SF5">
    <property type="entry name" value="DUF4371 DOMAIN-CONTAINING PROTEIN"/>
    <property type="match status" value="1"/>
</dbReference>
<sequence length="555" mass="63807">MDKYITLASGSTSGQKRKETLQQKYPWIARRIDSNNEPEMYCIWCTDYNKNSMGAFVVGTKKFKKDYLDTHLTTKEHQKAAYAHTSQPSDQTKLVHLAIDTFSNIIELLDLQEKNKTELVFDQPPITLLPSSIGLKRNLITSNDLENQTNYSTYKNPMAGAEFLHAIATVIEESVLKEVRKSPSWSLLIDENANAIMNNLNNFFIAKMLNTDNLMHFSSDGASVMLGKKNGVSTKLQTLNPFLTNCHCIAHRLNLAGKDVAKDVPYFEDYEAQRLYEDIDLEFILVTKFLADILFTFSNLIKIFQSDYVALSDVHIQLNAAIDSITTEFIGNGDDPDDIDYILPTFGNHLRNYIFELNIEPDVLPIAFKEFAIALVNNLCLRFPDTGIYNAMKIFDFTQVPIKSNAMALYGEHEIKILGDFYGSSKYQNGQAFPAKVNKTRLIQEWREAKLFLKNYHDFDFIDGWRRIFTNSQFSTLYPNLSEVVNYSLIVPLSNGNVKRIFSHQNLIKTKVRNKMKLKTLNSHLMIVMNGPELKNFDFEKAFDIWQRFLRRINK</sequence>
<dbReference type="PANTHER" id="PTHR46880">
    <property type="entry name" value="RAS-ASSOCIATING DOMAIN-CONTAINING PROTEIN"/>
    <property type="match status" value="1"/>
</dbReference>
<dbReference type="Proteomes" id="UP000615446">
    <property type="component" value="Unassembled WGS sequence"/>
</dbReference>
<protein>
    <submittedName>
        <fullName evidence="3">Zinc finger protein 862-like</fullName>
    </submittedName>
</protein>
<dbReference type="InterPro" id="IPR012337">
    <property type="entry name" value="RNaseH-like_sf"/>
</dbReference>
<comment type="caution">
    <text evidence="3">The sequence shown here is derived from an EMBL/GenBank/DDBJ whole genome shotgun (WGS) entry which is preliminary data.</text>
</comment>
<feature type="domain" description="C17orf113 probable zinc finger" evidence="2">
    <location>
        <begin position="25"/>
        <end position="86"/>
    </location>
</feature>
<dbReference type="Pfam" id="PF05699">
    <property type="entry name" value="Dimer_Tnp_hAT"/>
    <property type="match status" value="1"/>
</dbReference>
<evidence type="ECO:0000313" key="3">
    <source>
        <dbReference type="EMBL" id="GES94885.1"/>
    </source>
</evidence>
<evidence type="ECO:0000259" key="2">
    <source>
        <dbReference type="Pfam" id="PF25431"/>
    </source>
</evidence>
<dbReference type="GO" id="GO:0046983">
    <property type="term" value="F:protein dimerization activity"/>
    <property type="evidence" value="ECO:0007669"/>
    <property type="project" value="InterPro"/>
</dbReference>
<dbReference type="InterPro" id="IPR057456">
    <property type="entry name" value="Znf_C17orf113"/>
</dbReference>
<evidence type="ECO:0000259" key="1">
    <source>
        <dbReference type="Pfam" id="PF05699"/>
    </source>
</evidence>
<dbReference type="InterPro" id="IPR008906">
    <property type="entry name" value="HATC_C_dom"/>
</dbReference>
<name>A0A8H3LZ13_9GLOM</name>
<organism evidence="3 4">
    <name type="scientific">Rhizophagus clarus</name>
    <dbReference type="NCBI Taxonomy" id="94130"/>
    <lineage>
        <taxon>Eukaryota</taxon>
        <taxon>Fungi</taxon>
        <taxon>Fungi incertae sedis</taxon>
        <taxon>Mucoromycota</taxon>
        <taxon>Glomeromycotina</taxon>
        <taxon>Glomeromycetes</taxon>
        <taxon>Glomerales</taxon>
        <taxon>Glomeraceae</taxon>
        <taxon>Rhizophagus</taxon>
    </lineage>
</organism>
<dbReference type="SUPFAM" id="SSF53098">
    <property type="entry name" value="Ribonuclease H-like"/>
    <property type="match status" value="1"/>
</dbReference>
<evidence type="ECO:0000313" key="4">
    <source>
        <dbReference type="Proteomes" id="UP000615446"/>
    </source>
</evidence>